<reference evidence="1 2" key="1">
    <citation type="journal article" date="2016" name="Nat. Commun.">
        <title>Thousands of microbial genomes shed light on interconnected biogeochemical processes in an aquifer system.</title>
        <authorList>
            <person name="Anantharaman K."/>
            <person name="Brown C.T."/>
            <person name="Hug L.A."/>
            <person name="Sharon I."/>
            <person name="Castelle C.J."/>
            <person name="Probst A.J."/>
            <person name="Thomas B.C."/>
            <person name="Singh A."/>
            <person name="Wilkins M.J."/>
            <person name="Karaoz U."/>
            <person name="Brodie E.L."/>
            <person name="Williams K.H."/>
            <person name="Hubbard S.S."/>
            <person name="Banfield J.F."/>
        </authorList>
    </citation>
    <scope>NUCLEOTIDE SEQUENCE [LARGE SCALE GENOMIC DNA]</scope>
</reference>
<organism evidence="1 2">
    <name type="scientific">Candidatus Magasanikbacteria bacterium RIFOXYC2_FULL_42_28</name>
    <dbReference type="NCBI Taxonomy" id="1798704"/>
    <lineage>
        <taxon>Bacteria</taxon>
        <taxon>Candidatus Magasanikiibacteriota</taxon>
    </lineage>
</organism>
<dbReference type="EMBL" id="MFQZ01000001">
    <property type="protein sequence ID" value="OGH88799.1"/>
    <property type="molecule type" value="Genomic_DNA"/>
</dbReference>
<evidence type="ECO:0000313" key="1">
    <source>
        <dbReference type="EMBL" id="OGH88799.1"/>
    </source>
</evidence>
<dbReference type="Proteomes" id="UP000177907">
    <property type="component" value="Unassembled WGS sequence"/>
</dbReference>
<dbReference type="STRING" id="1798704.A3J93_01780"/>
<accession>A0A1F6NXZ4</accession>
<proteinExistence type="predicted"/>
<evidence type="ECO:0000313" key="2">
    <source>
        <dbReference type="Proteomes" id="UP000177907"/>
    </source>
</evidence>
<sequence>MPIGKIQPDSWKEALKFMGHCPLCNGIYSPNSAQKLNSAGAANLVHLTCEKCSGGFIAMVMVSPAGLSSVGMVTDLNYGDAMRLHNKEEITMDEVIEGYEFLKQKWY</sequence>
<gene>
    <name evidence="1" type="ORF">A3J93_01780</name>
</gene>
<name>A0A1F6NXZ4_9BACT</name>
<comment type="caution">
    <text evidence="1">The sequence shown here is derived from an EMBL/GenBank/DDBJ whole genome shotgun (WGS) entry which is preliminary data.</text>
</comment>
<protein>
    <submittedName>
        <fullName evidence="1">Uncharacterized protein</fullName>
    </submittedName>
</protein>
<dbReference type="AlphaFoldDB" id="A0A1F6NXZ4"/>